<evidence type="ECO:0000256" key="1">
    <source>
        <dbReference type="SAM" id="MobiDB-lite"/>
    </source>
</evidence>
<reference evidence="2" key="1">
    <citation type="submission" date="2020-09" db="EMBL/GenBank/DDBJ databases">
        <title>A novel bacterium of genus Paenibacillus, isolated from South China Sea.</title>
        <authorList>
            <person name="Huang H."/>
            <person name="Mo K."/>
            <person name="Hu Y."/>
        </authorList>
    </citation>
    <scope>NUCLEOTIDE SEQUENCE</scope>
    <source>
        <strain evidence="2">IB182493</strain>
    </source>
</reference>
<organism evidence="2 3">
    <name type="scientific">Paenibacillus arenilitoris</name>
    <dbReference type="NCBI Taxonomy" id="2772299"/>
    <lineage>
        <taxon>Bacteria</taxon>
        <taxon>Bacillati</taxon>
        <taxon>Bacillota</taxon>
        <taxon>Bacilli</taxon>
        <taxon>Bacillales</taxon>
        <taxon>Paenibacillaceae</taxon>
        <taxon>Paenibacillus</taxon>
    </lineage>
</organism>
<dbReference type="InterPro" id="IPR050490">
    <property type="entry name" value="Bact_solute-bd_prot1"/>
</dbReference>
<feature type="region of interest" description="Disordered" evidence="1">
    <location>
        <begin position="1"/>
        <end position="30"/>
    </location>
</feature>
<dbReference type="SUPFAM" id="SSF53850">
    <property type="entry name" value="Periplasmic binding protein-like II"/>
    <property type="match status" value="1"/>
</dbReference>
<dbReference type="EMBL" id="JACXIY010000026">
    <property type="protein sequence ID" value="MBD2871069.1"/>
    <property type="molecule type" value="Genomic_DNA"/>
</dbReference>
<sequence length="530" mass="58232">MVAAISGCSSNGEGNSPGVQSTPSAGTDGGSAVAEYPSSFSYWVELDGDSAASLTNFSEVAAYKKLEEITGTKVEFKHPGGDGAQVKEQFNLMIASRNLTDVIQTNWLAVPKGPQNAIEEGTIIRLNELIDEHAPNFKKFLDENPDIANMIMTDKGDIYAFPFIRKADQLKVYYGPIVRQDWLDKLGLDKPATIADWEATLTAFRDQDPNGNGQKDEVPFLLETGAVRNESLNQLIGAWGILAKFYQKDGKVQYGELQPEYEQFMATLSDWYAKGLIDKDFPAVDGKLKDAKVTGDTLGAFYGFASGSIGKYLDLVKDHPTFALSALSHPALQAGGVSAAGQLSPTYPGEHAVVITSEAKNPEKIVKWLDLGYGEEGHMLFNFGIEGESYAMKDGKPEYTEVITQNPDGLAFKQAQARYMRTHFGGPFLQDLDSFLQQMKYPQQLEAVDVWAQAENQIQLPPITLTAEESAKVASIMNDVNTYSDEMIIKFIMGVEPMSNFADYVDTLKQFGVEEAIGVYQAALDRYNNR</sequence>
<dbReference type="Gene3D" id="3.40.190.10">
    <property type="entry name" value="Periplasmic binding protein-like II"/>
    <property type="match status" value="2"/>
</dbReference>
<accession>A0A927H8Y0</accession>
<comment type="caution">
    <text evidence="2">The sequence shown here is derived from an EMBL/GenBank/DDBJ whole genome shotgun (WGS) entry which is preliminary data.</text>
</comment>
<dbReference type="PANTHER" id="PTHR43649:SF12">
    <property type="entry name" value="DIACETYLCHITOBIOSE BINDING PROTEIN DASA"/>
    <property type="match status" value="1"/>
</dbReference>
<gene>
    <name evidence="2" type="ORF">IDH41_21010</name>
</gene>
<proteinExistence type="predicted"/>
<feature type="compositionally biased region" description="Polar residues" evidence="1">
    <location>
        <begin position="7"/>
        <end position="25"/>
    </location>
</feature>
<evidence type="ECO:0000313" key="2">
    <source>
        <dbReference type="EMBL" id="MBD2871069.1"/>
    </source>
</evidence>
<dbReference type="Proteomes" id="UP000632125">
    <property type="component" value="Unassembled WGS sequence"/>
</dbReference>
<evidence type="ECO:0000313" key="3">
    <source>
        <dbReference type="Proteomes" id="UP000632125"/>
    </source>
</evidence>
<protein>
    <submittedName>
        <fullName evidence="2">ABC transporter substrate-binding protein</fullName>
    </submittedName>
</protein>
<dbReference type="PANTHER" id="PTHR43649">
    <property type="entry name" value="ARABINOSE-BINDING PROTEIN-RELATED"/>
    <property type="match status" value="1"/>
</dbReference>
<name>A0A927H8Y0_9BACL</name>
<keyword evidence="3" id="KW-1185">Reference proteome</keyword>
<dbReference type="AlphaFoldDB" id="A0A927H8Y0"/>